<dbReference type="EMBL" id="CM047747">
    <property type="protein sequence ID" value="KAJ0016486.1"/>
    <property type="molecule type" value="Genomic_DNA"/>
</dbReference>
<proteinExistence type="predicted"/>
<evidence type="ECO:0000313" key="1">
    <source>
        <dbReference type="EMBL" id="KAJ0016486.1"/>
    </source>
</evidence>
<accession>A0ACC0XH69</accession>
<dbReference type="Proteomes" id="UP001163603">
    <property type="component" value="Chromosome 12"/>
</dbReference>
<gene>
    <name evidence="1" type="ORF">Pint_11972</name>
</gene>
<protein>
    <submittedName>
        <fullName evidence="1">Uncharacterized protein</fullName>
    </submittedName>
</protein>
<reference evidence="2" key="1">
    <citation type="journal article" date="2023" name="G3 (Bethesda)">
        <title>Genome assembly and association tests identify interacting loci associated with vigor, precocity, and sex in interspecific pistachio rootstocks.</title>
        <authorList>
            <person name="Palmer W."/>
            <person name="Jacygrad E."/>
            <person name="Sagayaradj S."/>
            <person name="Cavanaugh K."/>
            <person name="Han R."/>
            <person name="Bertier L."/>
            <person name="Beede B."/>
            <person name="Kafkas S."/>
            <person name="Golino D."/>
            <person name="Preece J."/>
            <person name="Michelmore R."/>
        </authorList>
    </citation>
    <scope>NUCLEOTIDE SEQUENCE [LARGE SCALE GENOMIC DNA]</scope>
</reference>
<keyword evidence="2" id="KW-1185">Reference proteome</keyword>
<sequence length="423" mass="48308">MAEANSDPLVLPIPIFKGGKYDIWRSKMETYFMSQDLWDIVNDGISIPEHTKESKKKDAAALFVLKQTVDDNIFSRIYQARTAKEAWDTLKEKFQGDPQPTILSDEDKKKIEEECEKYLRLYKAILEGNLETVQQICPDNEDNEKALKARITVNWDTALHVAVATCKANDIVKYLLDKMSIDDDLLAQRNKEGNTILSVAAIVGNVQAASMILKKNKYKTLIQHSNYSKRIPLTEAARHDQKKMIEYLLPFNNSYFDYADLTGFSDDSGVYFLNSLIIAGFYEKRETESTHHQALQLVKLLCTEIAKSSDHSLILKGPFLLAAELGVCEVLEEILESYPDAIWFTNENNHNILHLAAMNRQEKVLRLICGRSGYKHMLLQSEDIDKNNILHLAGKSKSQSNQLPSAAIDMQRELQWFKVRLLM</sequence>
<name>A0ACC0XH69_9ROSI</name>
<comment type="caution">
    <text evidence="1">The sequence shown here is derived from an EMBL/GenBank/DDBJ whole genome shotgun (WGS) entry which is preliminary data.</text>
</comment>
<evidence type="ECO:0000313" key="2">
    <source>
        <dbReference type="Proteomes" id="UP001163603"/>
    </source>
</evidence>
<organism evidence="1 2">
    <name type="scientific">Pistacia integerrima</name>
    <dbReference type="NCBI Taxonomy" id="434235"/>
    <lineage>
        <taxon>Eukaryota</taxon>
        <taxon>Viridiplantae</taxon>
        <taxon>Streptophyta</taxon>
        <taxon>Embryophyta</taxon>
        <taxon>Tracheophyta</taxon>
        <taxon>Spermatophyta</taxon>
        <taxon>Magnoliopsida</taxon>
        <taxon>eudicotyledons</taxon>
        <taxon>Gunneridae</taxon>
        <taxon>Pentapetalae</taxon>
        <taxon>rosids</taxon>
        <taxon>malvids</taxon>
        <taxon>Sapindales</taxon>
        <taxon>Anacardiaceae</taxon>
        <taxon>Pistacia</taxon>
    </lineage>
</organism>